<gene>
    <name evidence="2" type="ORF">RN606_05685</name>
</gene>
<dbReference type="SUPFAM" id="SSF47413">
    <property type="entry name" value="lambda repressor-like DNA-binding domains"/>
    <property type="match status" value="1"/>
</dbReference>
<protein>
    <submittedName>
        <fullName evidence="2">Helix-turn-helix transcriptional regulator</fullName>
    </submittedName>
</protein>
<evidence type="ECO:0000259" key="1">
    <source>
        <dbReference type="Pfam" id="PF13443"/>
    </source>
</evidence>
<evidence type="ECO:0000313" key="3">
    <source>
        <dbReference type="Proteomes" id="UP001304125"/>
    </source>
</evidence>
<dbReference type="GO" id="GO:0003677">
    <property type="term" value="F:DNA binding"/>
    <property type="evidence" value="ECO:0007669"/>
    <property type="project" value="InterPro"/>
</dbReference>
<reference evidence="2 3" key="1">
    <citation type="submission" date="2023-09" db="EMBL/GenBank/DDBJ databases">
        <title>Demequina sp. a novel bacteria isolated from Capsicum annuum.</title>
        <authorList>
            <person name="Humaira Z."/>
            <person name="Lee J."/>
            <person name="Cho D."/>
        </authorList>
    </citation>
    <scope>NUCLEOTIDE SEQUENCE [LARGE SCALE GENOMIC DNA]</scope>
    <source>
        <strain evidence="2 3">OYTSA14</strain>
    </source>
</reference>
<sequence>MTKTVLVVPAPCDRHIEQYEIDTDEAPHWATHATPYQGGSLTDVQTSGDMRRWTLPVGDIEWTVGEQYGPQWAEVEIEQTQVSADGDAPPETWAPTISVDFTSDGPYFERPDDARALARLLMKAADVLEDIQGQPIDEEVNAIHHAIASNLHDCMAEASVSLDALAQATGIGADELDAILAAELSLSLPNLARISLALGIEPSRILAKV</sequence>
<proteinExistence type="predicted"/>
<dbReference type="Proteomes" id="UP001304125">
    <property type="component" value="Chromosome"/>
</dbReference>
<dbReference type="EMBL" id="CP134879">
    <property type="protein sequence ID" value="WNM25640.1"/>
    <property type="molecule type" value="Genomic_DNA"/>
</dbReference>
<dbReference type="InterPro" id="IPR010982">
    <property type="entry name" value="Lambda_DNA-bd_dom_sf"/>
</dbReference>
<dbReference type="InterPro" id="IPR001387">
    <property type="entry name" value="Cro/C1-type_HTH"/>
</dbReference>
<evidence type="ECO:0000313" key="2">
    <source>
        <dbReference type="EMBL" id="WNM25640.1"/>
    </source>
</evidence>
<dbReference type="Pfam" id="PF13443">
    <property type="entry name" value="HTH_26"/>
    <property type="match status" value="1"/>
</dbReference>
<feature type="domain" description="HTH cro/C1-type" evidence="1">
    <location>
        <begin position="150"/>
        <end position="204"/>
    </location>
</feature>
<accession>A0AA96FC80</accession>
<keyword evidence="3" id="KW-1185">Reference proteome</keyword>
<dbReference type="Gene3D" id="1.10.260.40">
    <property type="entry name" value="lambda repressor-like DNA-binding domains"/>
    <property type="match status" value="1"/>
</dbReference>
<dbReference type="RefSeq" id="WP_313500902.1">
    <property type="nucleotide sequence ID" value="NZ_CP134879.1"/>
</dbReference>
<name>A0AA96FC80_9MICO</name>
<organism evidence="2 3">
    <name type="scientific">Demequina capsici</name>
    <dbReference type="NCBI Taxonomy" id="3075620"/>
    <lineage>
        <taxon>Bacteria</taxon>
        <taxon>Bacillati</taxon>
        <taxon>Actinomycetota</taxon>
        <taxon>Actinomycetes</taxon>
        <taxon>Micrococcales</taxon>
        <taxon>Demequinaceae</taxon>
        <taxon>Demequina</taxon>
    </lineage>
</organism>
<dbReference type="AlphaFoldDB" id="A0AA96FC80"/>